<proteinExistence type="inferred from homology"/>
<feature type="active site" evidence="6">
    <location>
        <position position="72"/>
    </location>
</feature>
<protein>
    <recommendedName>
        <fullName evidence="1">DNA (cytosine-5-)-methyltransferase</fullName>
        <ecNumber evidence="1">2.1.1.37</ecNumber>
    </recommendedName>
</protein>
<keyword evidence="3 6" id="KW-0808">Transferase</keyword>
<dbReference type="GO" id="GO:0003886">
    <property type="term" value="F:DNA (cytosine-5-)-methyltransferase activity"/>
    <property type="evidence" value="ECO:0007669"/>
    <property type="project" value="UniProtKB-EC"/>
</dbReference>
<evidence type="ECO:0000256" key="1">
    <source>
        <dbReference type="ARBA" id="ARBA00011975"/>
    </source>
</evidence>
<dbReference type="RefSeq" id="WP_208346220.1">
    <property type="nucleotide sequence ID" value="NZ_CAWQFN010000027.1"/>
</dbReference>
<keyword evidence="2 6" id="KW-0489">Methyltransferase</keyword>
<dbReference type="EC" id="2.1.1.37" evidence="1"/>
<name>A0AAP5M854_9CYAN</name>
<reference evidence="8" key="1">
    <citation type="journal article" date="2021" name="Science">
        <title>Hunting the eagle killer: A cyanobacterial neurotoxin causes vacuolar myelinopathy.</title>
        <authorList>
            <person name="Breinlinger S."/>
            <person name="Phillips T.J."/>
            <person name="Haram B.N."/>
            <person name="Mares J."/>
            <person name="Martinez Yerena J.A."/>
            <person name="Hrouzek P."/>
            <person name="Sobotka R."/>
            <person name="Henderson W.M."/>
            <person name="Schmieder P."/>
            <person name="Williams S.M."/>
            <person name="Lauderdale J.D."/>
            <person name="Wilde H.D."/>
            <person name="Gerrin W."/>
            <person name="Kust A."/>
            <person name="Washington J.W."/>
            <person name="Wagner C."/>
            <person name="Geier B."/>
            <person name="Liebeke M."/>
            <person name="Enke H."/>
            <person name="Niedermeyer T.H.J."/>
            <person name="Wilde S.B."/>
        </authorList>
    </citation>
    <scope>NUCLEOTIDE SEQUENCE [LARGE SCALE GENOMIC DNA]</scope>
    <source>
        <strain evidence="8">Thurmond2011</strain>
    </source>
</reference>
<dbReference type="EMBL" id="JAALHA020000001">
    <property type="protein sequence ID" value="MDR9893223.1"/>
    <property type="molecule type" value="Genomic_DNA"/>
</dbReference>
<keyword evidence="8" id="KW-1185">Reference proteome</keyword>
<evidence type="ECO:0000256" key="3">
    <source>
        <dbReference type="ARBA" id="ARBA00022679"/>
    </source>
</evidence>
<dbReference type="Proteomes" id="UP000667802">
    <property type="component" value="Unassembled WGS sequence"/>
</dbReference>
<dbReference type="GO" id="GO:0009307">
    <property type="term" value="P:DNA restriction-modification system"/>
    <property type="evidence" value="ECO:0007669"/>
    <property type="project" value="UniProtKB-KW"/>
</dbReference>
<dbReference type="Gene3D" id="3.40.50.150">
    <property type="entry name" value="Vaccinia Virus protein VP39"/>
    <property type="match status" value="1"/>
</dbReference>
<evidence type="ECO:0000256" key="6">
    <source>
        <dbReference type="PROSITE-ProRule" id="PRU01016"/>
    </source>
</evidence>
<accession>A0AAP5M854</accession>
<dbReference type="PROSITE" id="PS51679">
    <property type="entry name" value="SAM_MT_C5"/>
    <property type="match status" value="1"/>
</dbReference>
<dbReference type="Pfam" id="PF00145">
    <property type="entry name" value="DNA_methylase"/>
    <property type="match status" value="1"/>
</dbReference>
<comment type="similarity">
    <text evidence="6">Belongs to the class I-like SAM-binding methyltransferase superfamily. C5-methyltransferase family.</text>
</comment>
<dbReference type="AlphaFoldDB" id="A0AAP5M854"/>
<dbReference type="PANTHER" id="PTHR46098">
    <property type="entry name" value="TRNA (CYTOSINE(38)-C(5))-METHYLTRANSFERASE"/>
    <property type="match status" value="1"/>
</dbReference>
<dbReference type="GO" id="GO:0032259">
    <property type="term" value="P:methylation"/>
    <property type="evidence" value="ECO:0007669"/>
    <property type="project" value="UniProtKB-KW"/>
</dbReference>
<evidence type="ECO:0000313" key="8">
    <source>
        <dbReference type="Proteomes" id="UP000667802"/>
    </source>
</evidence>
<evidence type="ECO:0000256" key="4">
    <source>
        <dbReference type="ARBA" id="ARBA00022691"/>
    </source>
</evidence>
<evidence type="ECO:0000313" key="7">
    <source>
        <dbReference type="EMBL" id="MDR9893223.1"/>
    </source>
</evidence>
<evidence type="ECO:0000256" key="2">
    <source>
        <dbReference type="ARBA" id="ARBA00022603"/>
    </source>
</evidence>
<dbReference type="PANTHER" id="PTHR46098:SF1">
    <property type="entry name" value="TRNA (CYTOSINE(38)-C(5))-METHYLTRANSFERASE"/>
    <property type="match status" value="1"/>
</dbReference>
<dbReference type="InterPro" id="IPR050750">
    <property type="entry name" value="C5-MTase"/>
</dbReference>
<dbReference type="SUPFAM" id="SSF53335">
    <property type="entry name" value="S-adenosyl-L-methionine-dependent methyltransferases"/>
    <property type="match status" value="1"/>
</dbReference>
<dbReference type="Gene3D" id="3.90.120.10">
    <property type="entry name" value="DNA Methylase, subunit A, domain 2"/>
    <property type="match status" value="1"/>
</dbReference>
<dbReference type="InterPro" id="IPR029063">
    <property type="entry name" value="SAM-dependent_MTases_sf"/>
</dbReference>
<keyword evidence="5" id="KW-0680">Restriction system</keyword>
<comment type="caution">
    <text evidence="7">The sequence shown here is derived from an EMBL/GenBank/DDBJ whole genome shotgun (WGS) entry which is preliminary data.</text>
</comment>
<gene>
    <name evidence="7" type="ORF">G7B40_001310</name>
</gene>
<sequence>MFRVGSIASGMGMHLHGLIAAGGVPVWAIECDQEIAQCYRMNHYGRLYVKRVEDCDPQELFDIDCLVATLSCKNASIAQGEKWGETEDDVSAGIATSEIIRTKLPKVFLIENVWRYRQFQSFKLIEKALAECGYYFKYYKLNCADWGVAQSRMRLYGVGLLGDSYRNITPPECARVGWYKAIEDSIPTLPETHLANWQKKKFPELSHSTFKALIKRAGGCRNSDRIYNPDEPAFTIRALGRTASYHSSVANVIDDNKIFSITPHACLRFFGDAQTADKIWLPSKKSLAQEVVGNGASWTMFQMLIEHIGVFNNIAA</sequence>
<keyword evidence="4 6" id="KW-0949">S-adenosyl-L-methionine</keyword>
<dbReference type="InterPro" id="IPR001525">
    <property type="entry name" value="C5_MeTfrase"/>
</dbReference>
<organism evidence="7 8">
    <name type="scientific">Aetokthonos hydrillicola Thurmond2011</name>
    <dbReference type="NCBI Taxonomy" id="2712845"/>
    <lineage>
        <taxon>Bacteria</taxon>
        <taxon>Bacillati</taxon>
        <taxon>Cyanobacteriota</taxon>
        <taxon>Cyanophyceae</taxon>
        <taxon>Nostocales</taxon>
        <taxon>Hapalosiphonaceae</taxon>
        <taxon>Aetokthonos</taxon>
    </lineage>
</organism>
<evidence type="ECO:0000256" key="5">
    <source>
        <dbReference type="ARBA" id="ARBA00022747"/>
    </source>
</evidence>